<keyword evidence="4" id="KW-0411">Iron-sulfur</keyword>
<dbReference type="eggNOG" id="COG2146">
    <property type="taxonomic scope" value="Bacteria"/>
</dbReference>
<dbReference type="GO" id="GO:0046872">
    <property type="term" value="F:metal ion binding"/>
    <property type="evidence" value="ECO:0007669"/>
    <property type="project" value="UniProtKB-KW"/>
</dbReference>
<protein>
    <submittedName>
        <fullName evidence="6">Rieske (2Fe-2S) iron-sulfur domain protein</fullName>
    </submittedName>
</protein>
<dbReference type="Gene3D" id="2.102.10.10">
    <property type="entry name" value="Rieske [2Fe-2S] iron-sulphur domain"/>
    <property type="match status" value="1"/>
</dbReference>
<evidence type="ECO:0000256" key="1">
    <source>
        <dbReference type="ARBA" id="ARBA00022714"/>
    </source>
</evidence>
<dbReference type="KEGG" id="nwa:Nwat_0239"/>
<dbReference type="RefSeq" id="WP_013219320.1">
    <property type="nucleotide sequence ID" value="NC_014315.1"/>
</dbReference>
<dbReference type="AlphaFoldDB" id="D8K8Z9"/>
<dbReference type="HOGENOM" id="CLU_055690_4_3_6"/>
<dbReference type="Proteomes" id="UP000000393">
    <property type="component" value="Chromosome"/>
</dbReference>
<evidence type="ECO:0000256" key="3">
    <source>
        <dbReference type="ARBA" id="ARBA00023004"/>
    </source>
</evidence>
<dbReference type="Pfam" id="PF00355">
    <property type="entry name" value="Rieske"/>
    <property type="match status" value="1"/>
</dbReference>
<feature type="domain" description="Rieske" evidence="5">
    <location>
        <begin position="7"/>
        <end position="108"/>
    </location>
</feature>
<evidence type="ECO:0000256" key="4">
    <source>
        <dbReference type="ARBA" id="ARBA00023014"/>
    </source>
</evidence>
<dbReference type="EMBL" id="CP002086">
    <property type="protein sequence ID" value="ADJ27209.1"/>
    <property type="molecule type" value="Genomic_DNA"/>
</dbReference>
<dbReference type="STRING" id="105559.Nwat_0239"/>
<dbReference type="GO" id="GO:0051537">
    <property type="term" value="F:2 iron, 2 sulfur cluster binding"/>
    <property type="evidence" value="ECO:0007669"/>
    <property type="project" value="UniProtKB-KW"/>
</dbReference>
<keyword evidence="1" id="KW-0001">2Fe-2S</keyword>
<accession>D8K8Z9</accession>
<dbReference type="PANTHER" id="PTHR40261">
    <property type="match status" value="1"/>
</dbReference>
<keyword evidence="2" id="KW-0479">Metal-binding</keyword>
<dbReference type="PROSITE" id="PS51296">
    <property type="entry name" value="RIESKE"/>
    <property type="match status" value="1"/>
</dbReference>
<sequence length="118" mass="13431">MTETSPLFLCHLEDLPECGTRGFTLDQQEIFVIRQATQLWIYLNRCPHTGVTLNWLPHQFLDLEGQYIQCATHGALFRFHDGLCLAGPCPGTRLEPIPFKLIGNKLYLTDTKKMSAHS</sequence>
<dbReference type="InterPro" id="IPR017941">
    <property type="entry name" value="Rieske_2Fe-2S"/>
</dbReference>
<dbReference type="SUPFAM" id="SSF50022">
    <property type="entry name" value="ISP domain"/>
    <property type="match status" value="1"/>
</dbReference>
<keyword evidence="7" id="KW-1185">Reference proteome</keyword>
<reference evidence="6 7" key="1">
    <citation type="submission" date="2010-06" db="EMBL/GenBank/DDBJ databases">
        <title>Complete sequence of chromosome of Nitrosococcus watsoni C-113.</title>
        <authorList>
            <consortium name="US DOE Joint Genome Institute"/>
            <person name="Lucas S."/>
            <person name="Copeland A."/>
            <person name="Lapidus A."/>
            <person name="Cheng J.-F."/>
            <person name="Bruce D."/>
            <person name="Goodwin L."/>
            <person name="Pitluck S."/>
            <person name="Malfatti S.A."/>
            <person name="Chain P.S.G."/>
            <person name="Land M."/>
            <person name="Hauser L."/>
            <person name="Kyrpides N."/>
            <person name="Ivanova N."/>
            <person name="Cambell M.A."/>
            <person name="Heidelberg J.F."/>
            <person name="Klotz M.G."/>
            <person name="Woyke T."/>
        </authorList>
    </citation>
    <scope>NUCLEOTIDE SEQUENCE [LARGE SCALE GENOMIC DNA]</scope>
    <source>
        <strain evidence="6 7">C-113</strain>
    </source>
</reference>
<evidence type="ECO:0000259" key="5">
    <source>
        <dbReference type="PROSITE" id="PS51296"/>
    </source>
</evidence>
<dbReference type="CDD" id="cd03467">
    <property type="entry name" value="Rieske"/>
    <property type="match status" value="1"/>
</dbReference>
<proteinExistence type="predicted"/>
<evidence type="ECO:0000313" key="7">
    <source>
        <dbReference type="Proteomes" id="UP000000393"/>
    </source>
</evidence>
<dbReference type="InterPro" id="IPR036922">
    <property type="entry name" value="Rieske_2Fe-2S_sf"/>
</dbReference>
<keyword evidence="3" id="KW-0408">Iron</keyword>
<organism evidence="6 7">
    <name type="scientific">Nitrosococcus watsoni (strain C-113)</name>
    <dbReference type="NCBI Taxonomy" id="105559"/>
    <lineage>
        <taxon>Bacteria</taxon>
        <taxon>Pseudomonadati</taxon>
        <taxon>Pseudomonadota</taxon>
        <taxon>Gammaproteobacteria</taxon>
        <taxon>Chromatiales</taxon>
        <taxon>Chromatiaceae</taxon>
        <taxon>Nitrosococcus</taxon>
    </lineage>
</organism>
<evidence type="ECO:0000256" key="2">
    <source>
        <dbReference type="ARBA" id="ARBA00022723"/>
    </source>
</evidence>
<name>D8K8Z9_NITWC</name>
<gene>
    <name evidence="6" type="ordered locus">Nwat_0239</name>
</gene>
<evidence type="ECO:0000313" key="6">
    <source>
        <dbReference type="EMBL" id="ADJ27209.1"/>
    </source>
</evidence>
<dbReference type="OrthoDB" id="9794779at2"/>
<dbReference type="PANTHER" id="PTHR40261:SF1">
    <property type="entry name" value="RIESKE DOMAIN-CONTAINING PROTEIN"/>
    <property type="match status" value="1"/>
</dbReference>